<dbReference type="PANTHER" id="PTHR43725">
    <property type="entry name" value="UDP-GLUCOSE 4-EPIMERASE"/>
    <property type="match status" value="1"/>
</dbReference>
<dbReference type="GO" id="GO:0003978">
    <property type="term" value="F:UDP-glucose 4-epimerase activity"/>
    <property type="evidence" value="ECO:0007669"/>
    <property type="project" value="UniProtKB-UniRule"/>
</dbReference>
<evidence type="ECO:0000256" key="2">
    <source>
        <dbReference type="ARBA" id="ARBA00001911"/>
    </source>
</evidence>
<dbReference type="RefSeq" id="WP_194447592.1">
    <property type="nucleotide sequence ID" value="NZ_CP063849.1"/>
</dbReference>
<keyword evidence="8 10" id="KW-0413">Isomerase</keyword>
<evidence type="ECO:0000313" key="13">
    <source>
        <dbReference type="Proteomes" id="UP000593892"/>
    </source>
</evidence>
<feature type="domain" description="NAD-dependent epimerase/dehydratase" evidence="11">
    <location>
        <begin position="4"/>
        <end position="251"/>
    </location>
</feature>
<evidence type="ECO:0000256" key="8">
    <source>
        <dbReference type="ARBA" id="ARBA00023235"/>
    </source>
</evidence>
<dbReference type="EC" id="5.1.3.2" evidence="5 10"/>
<protein>
    <recommendedName>
        <fullName evidence="6 10">UDP-glucose 4-epimerase</fullName>
        <ecNumber evidence="5 10">5.1.3.2</ecNumber>
    </recommendedName>
</protein>
<dbReference type="UniPathway" id="UPA00214"/>
<dbReference type="Gene3D" id="3.40.50.720">
    <property type="entry name" value="NAD(P)-binding Rossmann-like Domain"/>
    <property type="match status" value="1"/>
</dbReference>
<dbReference type="CDD" id="cd05247">
    <property type="entry name" value="UDP_G4E_1_SDR_e"/>
    <property type="match status" value="1"/>
</dbReference>
<evidence type="ECO:0000256" key="9">
    <source>
        <dbReference type="ARBA" id="ARBA00023277"/>
    </source>
</evidence>
<keyword evidence="7 10" id="KW-0520">NAD</keyword>
<reference evidence="12 13" key="1">
    <citation type="submission" date="2020-10" db="EMBL/GenBank/DDBJ databases">
        <title>Complete genome sequence of Paludibaculum fermentans P105T, a facultatively anaerobic acidobacterium capable of dissimilatory Fe(III) reduction.</title>
        <authorList>
            <person name="Dedysh S.N."/>
            <person name="Beletsky A.V."/>
            <person name="Kulichevskaya I.S."/>
            <person name="Mardanov A.V."/>
            <person name="Ravin N.V."/>
        </authorList>
    </citation>
    <scope>NUCLEOTIDE SEQUENCE [LARGE SCALE GENOMIC DNA]</scope>
    <source>
        <strain evidence="12 13">P105</strain>
    </source>
</reference>
<comment type="similarity">
    <text evidence="4 10">Belongs to the NAD(P)-dependent epimerase/dehydratase family.</text>
</comment>
<name>A0A7S7NLP9_PALFE</name>
<dbReference type="KEGG" id="pfer:IRI77_24300"/>
<evidence type="ECO:0000256" key="6">
    <source>
        <dbReference type="ARBA" id="ARBA00018569"/>
    </source>
</evidence>
<dbReference type="AlphaFoldDB" id="A0A7S7NLP9"/>
<accession>A0A7S7NLP9</accession>
<comment type="cofactor">
    <cofactor evidence="2 10">
        <name>NAD(+)</name>
        <dbReference type="ChEBI" id="CHEBI:57540"/>
    </cofactor>
</comment>
<evidence type="ECO:0000313" key="12">
    <source>
        <dbReference type="EMBL" id="QOY85922.1"/>
    </source>
</evidence>
<dbReference type="GO" id="GO:0006012">
    <property type="term" value="P:galactose metabolic process"/>
    <property type="evidence" value="ECO:0007669"/>
    <property type="project" value="UniProtKB-UniPathway"/>
</dbReference>
<comment type="catalytic activity">
    <reaction evidence="1 10">
        <text>UDP-alpha-D-glucose = UDP-alpha-D-galactose</text>
        <dbReference type="Rhea" id="RHEA:22168"/>
        <dbReference type="ChEBI" id="CHEBI:58885"/>
        <dbReference type="ChEBI" id="CHEBI:66914"/>
        <dbReference type="EC" id="5.1.3.2"/>
    </reaction>
</comment>
<organism evidence="12 13">
    <name type="scientific">Paludibaculum fermentans</name>
    <dbReference type="NCBI Taxonomy" id="1473598"/>
    <lineage>
        <taxon>Bacteria</taxon>
        <taxon>Pseudomonadati</taxon>
        <taxon>Acidobacteriota</taxon>
        <taxon>Terriglobia</taxon>
        <taxon>Bryobacterales</taxon>
        <taxon>Bryobacteraceae</taxon>
        <taxon>Paludibaculum</taxon>
    </lineage>
</organism>
<dbReference type="Pfam" id="PF01370">
    <property type="entry name" value="Epimerase"/>
    <property type="match status" value="1"/>
</dbReference>
<dbReference type="Proteomes" id="UP000593892">
    <property type="component" value="Chromosome"/>
</dbReference>
<evidence type="ECO:0000256" key="3">
    <source>
        <dbReference type="ARBA" id="ARBA00004947"/>
    </source>
</evidence>
<gene>
    <name evidence="12" type="primary">galE</name>
    <name evidence="12" type="ORF">IRI77_24300</name>
</gene>
<dbReference type="SUPFAM" id="SSF51735">
    <property type="entry name" value="NAD(P)-binding Rossmann-fold domains"/>
    <property type="match status" value="1"/>
</dbReference>
<dbReference type="InterPro" id="IPR005886">
    <property type="entry name" value="UDP_G4E"/>
</dbReference>
<keyword evidence="9 10" id="KW-0119">Carbohydrate metabolism</keyword>
<evidence type="ECO:0000256" key="7">
    <source>
        <dbReference type="ARBA" id="ARBA00023027"/>
    </source>
</evidence>
<dbReference type="InterPro" id="IPR036291">
    <property type="entry name" value="NAD(P)-bd_dom_sf"/>
</dbReference>
<dbReference type="PANTHER" id="PTHR43725:SF53">
    <property type="entry name" value="UDP-ARABINOSE 4-EPIMERASE 1"/>
    <property type="match status" value="1"/>
</dbReference>
<evidence type="ECO:0000256" key="1">
    <source>
        <dbReference type="ARBA" id="ARBA00000083"/>
    </source>
</evidence>
<comment type="subunit">
    <text evidence="10">Homodimer.</text>
</comment>
<keyword evidence="13" id="KW-1185">Reference proteome</keyword>
<dbReference type="EMBL" id="CP063849">
    <property type="protein sequence ID" value="QOY85922.1"/>
    <property type="molecule type" value="Genomic_DNA"/>
</dbReference>
<proteinExistence type="inferred from homology"/>
<sequence>MARILVTGGAGYIGSHTTHHLLSLGHDVQVLDDLSKGYAHNVPEGRLHVVNLHDTAALDRVFSKGHFDAVIHFAAFIAVGESVREPEKYFRNNTGGSLSLLDTMRRHGVRRLVFSSTAAVYGNPEHVPIVEDQTLKPVNPYGESKLMTETTLRWLDECSSLRYVALRYFNACGAESKYGIGEEHEPETHLIPLIFRAIRTGKPITVFGNDYPTPDGTCVRDYVHVSDLAEAHRLALDSLLAGGPSGVFNAGMGQGYSVMEVIRAAETVTGRQASFTLGERREGDPAELVADSSKLQKTFGWKPKYDTLASIVESAWAFDAHKHGAV</sequence>
<evidence type="ECO:0000256" key="5">
    <source>
        <dbReference type="ARBA" id="ARBA00013189"/>
    </source>
</evidence>
<dbReference type="InterPro" id="IPR001509">
    <property type="entry name" value="Epimerase_deHydtase"/>
</dbReference>
<dbReference type="NCBIfam" id="TIGR01179">
    <property type="entry name" value="galE"/>
    <property type="match status" value="1"/>
</dbReference>
<evidence type="ECO:0000256" key="4">
    <source>
        <dbReference type="ARBA" id="ARBA00007637"/>
    </source>
</evidence>
<evidence type="ECO:0000259" key="11">
    <source>
        <dbReference type="Pfam" id="PF01370"/>
    </source>
</evidence>
<comment type="pathway">
    <text evidence="3 10">Carbohydrate metabolism; galactose metabolism.</text>
</comment>
<evidence type="ECO:0000256" key="10">
    <source>
        <dbReference type="RuleBase" id="RU366046"/>
    </source>
</evidence>
<dbReference type="Gene3D" id="3.90.25.10">
    <property type="entry name" value="UDP-galactose 4-epimerase, domain 1"/>
    <property type="match status" value="1"/>
</dbReference>